<accession>A0A9W8B4J4</accession>
<feature type="transmembrane region" description="Helical" evidence="1">
    <location>
        <begin position="52"/>
        <end position="77"/>
    </location>
</feature>
<keyword evidence="1" id="KW-1133">Transmembrane helix</keyword>
<comment type="caution">
    <text evidence="2">The sequence shown here is derived from an EMBL/GenBank/DDBJ whole genome shotgun (WGS) entry which is preliminary data.</text>
</comment>
<organism evidence="2 3">
    <name type="scientific">Dimargaris verticillata</name>
    <dbReference type="NCBI Taxonomy" id="2761393"/>
    <lineage>
        <taxon>Eukaryota</taxon>
        <taxon>Fungi</taxon>
        <taxon>Fungi incertae sedis</taxon>
        <taxon>Zoopagomycota</taxon>
        <taxon>Kickxellomycotina</taxon>
        <taxon>Dimargaritomycetes</taxon>
        <taxon>Dimargaritales</taxon>
        <taxon>Dimargaritaceae</taxon>
        <taxon>Dimargaris</taxon>
    </lineage>
</organism>
<dbReference type="Proteomes" id="UP001151582">
    <property type="component" value="Unassembled WGS sequence"/>
</dbReference>
<keyword evidence="1" id="KW-0812">Transmembrane</keyword>
<keyword evidence="1" id="KW-0472">Membrane</keyword>
<protein>
    <submittedName>
        <fullName evidence="2">Uncharacterized protein</fullName>
    </submittedName>
</protein>
<proteinExistence type="predicted"/>
<name>A0A9W8B4J4_9FUNG</name>
<evidence type="ECO:0000256" key="1">
    <source>
        <dbReference type="SAM" id="Phobius"/>
    </source>
</evidence>
<evidence type="ECO:0000313" key="2">
    <source>
        <dbReference type="EMBL" id="KAJ1981625.1"/>
    </source>
</evidence>
<dbReference type="AlphaFoldDB" id="A0A9W8B4J4"/>
<gene>
    <name evidence="2" type="ORF">H4R34_002007</name>
</gene>
<keyword evidence="3" id="KW-1185">Reference proteome</keyword>
<dbReference type="EMBL" id="JANBQB010000118">
    <property type="protein sequence ID" value="KAJ1981625.1"/>
    <property type="molecule type" value="Genomic_DNA"/>
</dbReference>
<evidence type="ECO:0000313" key="3">
    <source>
        <dbReference type="Proteomes" id="UP001151582"/>
    </source>
</evidence>
<reference evidence="2" key="1">
    <citation type="submission" date="2022-07" db="EMBL/GenBank/DDBJ databases">
        <title>Phylogenomic reconstructions and comparative analyses of Kickxellomycotina fungi.</title>
        <authorList>
            <person name="Reynolds N.K."/>
            <person name="Stajich J.E."/>
            <person name="Barry K."/>
            <person name="Grigoriev I.V."/>
            <person name="Crous P."/>
            <person name="Smith M.E."/>
        </authorList>
    </citation>
    <scope>NUCLEOTIDE SEQUENCE</scope>
    <source>
        <strain evidence="2">RSA 567</strain>
    </source>
</reference>
<sequence length="92" mass="10402">MPELTLRSVMGDYGGYSGLLEISTAATNDTTDFYTYYYQECHLGHHIFIRMLLLLDLALVCLYGLLAFTFVMCPLALTELSQAVSTDDKKRH</sequence>